<evidence type="ECO:0000256" key="4">
    <source>
        <dbReference type="ARBA" id="ARBA00023157"/>
    </source>
</evidence>
<dbReference type="PANTHER" id="PTHR24049:SF22">
    <property type="entry name" value="DROSOPHILA CRUMBS HOMOLOG"/>
    <property type="match status" value="1"/>
</dbReference>
<sequence>MNGYTCDCPCGFAGKTFQLTVNLCALPLRARPQLVIVRENLTSLSRLAVEIAFLKNDAPFSNVYTGPCDAEAMVECVPQPGNFICLCKFGFTGQFCEKEDACSAVEPSFCFNGGQCRNASSGASIPVCDYPRCSVHESPCADRNLCRSGGTCRTFGLDEWECICPSGTEGKFCEIDTKNECEDCRHFPMTNTESALDGNRILTMNKTIVKVQRAKLKTNVGRVLSLKLKVDRIVNDSETSKIEIKLNNTARKDLREFRHN</sequence>
<dbReference type="InterPro" id="IPR000742">
    <property type="entry name" value="EGF"/>
</dbReference>
<feature type="disulfide bond" evidence="5">
    <location>
        <begin position="164"/>
        <end position="173"/>
    </location>
</feature>
<evidence type="ECO:0000256" key="1">
    <source>
        <dbReference type="ARBA" id="ARBA00022536"/>
    </source>
</evidence>
<dbReference type="EMBL" id="JBJKFK010000139">
    <property type="protein sequence ID" value="KAL3319400.1"/>
    <property type="molecule type" value="Genomic_DNA"/>
</dbReference>
<keyword evidence="3" id="KW-0677">Repeat</keyword>
<keyword evidence="8" id="KW-1185">Reference proteome</keyword>
<evidence type="ECO:0000256" key="3">
    <source>
        <dbReference type="ARBA" id="ARBA00022737"/>
    </source>
</evidence>
<name>A0ABD2QIX1_9PLAT</name>
<reference evidence="7 8" key="1">
    <citation type="submission" date="2024-11" db="EMBL/GenBank/DDBJ databases">
        <title>Adaptive evolution of stress response genes in parasites aligns with host niche diversity.</title>
        <authorList>
            <person name="Hahn C."/>
            <person name="Resl P."/>
        </authorList>
    </citation>
    <scope>NUCLEOTIDE SEQUENCE [LARGE SCALE GENOMIC DNA]</scope>
    <source>
        <strain evidence="7">EGGRZ-B1_66</strain>
        <tissue evidence="7">Body</tissue>
    </source>
</reference>
<dbReference type="Proteomes" id="UP001626550">
    <property type="component" value="Unassembled WGS sequence"/>
</dbReference>
<comment type="caution">
    <text evidence="5">Lacks conserved residue(s) required for the propagation of feature annotation.</text>
</comment>
<dbReference type="Gene3D" id="2.10.25.10">
    <property type="entry name" value="Laminin"/>
    <property type="match status" value="2"/>
</dbReference>
<gene>
    <name evidence="7" type="ORF">Ciccas_001915</name>
</gene>
<comment type="caution">
    <text evidence="7">The sequence shown here is derived from an EMBL/GenBank/DDBJ whole genome shotgun (WGS) entry which is preliminary data.</text>
</comment>
<dbReference type="PROSITE" id="PS01186">
    <property type="entry name" value="EGF_2"/>
    <property type="match status" value="1"/>
</dbReference>
<dbReference type="PROSITE" id="PS00022">
    <property type="entry name" value="EGF_1"/>
    <property type="match status" value="2"/>
</dbReference>
<dbReference type="AlphaFoldDB" id="A0ABD2QIX1"/>
<keyword evidence="2" id="KW-0732">Signal</keyword>
<keyword evidence="1 5" id="KW-0245">EGF-like domain</keyword>
<evidence type="ECO:0000256" key="2">
    <source>
        <dbReference type="ARBA" id="ARBA00022729"/>
    </source>
</evidence>
<protein>
    <recommendedName>
        <fullName evidence="6">EGF-like domain-containing protein</fullName>
    </recommendedName>
</protein>
<proteinExistence type="predicted"/>
<dbReference type="CDD" id="cd00054">
    <property type="entry name" value="EGF_CA"/>
    <property type="match status" value="1"/>
</dbReference>
<evidence type="ECO:0000256" key="5">
    <source>
        <dbReference type="PROSITE-ProRule" id="PRU00076"/>
    </source>
</evidence>
<organism evidence="7 8">
    <name type="scientific">Cichlidogyrus casuarinus</name>
    <dbReference type="NCBI Taxonomy" id="1844966"/>
    <lineage>
        <taxon>Eukaryota</taxon>
        <taxon>Metazoa</taxon>
        <taxon>Spiralia</taxon>
        <taxon>Lophotrochozoa</taxon>
        <taxon>Platyhelminthes</taxon>
        <taxon>Monogenea</taxon>
        <taxon>Monopisthocotylea</taxon>
        <taxon>Dactylogyridea</taxon>
        <taxon>Ancyrocephalidae</taxon>
        <taxon>Cichlidogyrus</taxon>
    </lineage>
</organism>
<keyword evidence="4 5" id="KW-1015">Disulfide bond</keyword>
<evidence type="ECO:0000313" key="7">
    <source>
        <dbReference type="EMBL" id="KAL3319400.1"/>
    </source>
</evidence>
<accession>A0ABD2QIX1</accession>
<dbReference type="PROSITE" id="PS50026">
    <property type="entry name" value="EGF_3"/>
    <property type="match status" value="1"/>
</dbReference>
<evidence type="ECO:0000313" key="8">
    <source>
        <dbReference type="Proteomes" id="UP001626550"/>
    </source>
</evidence>
<dbReference type="InterPro" id="IPR051022">
    <property type="entry name" value="Notch_Cell-Fate_Det"/>
</dbReference>
<evidence type="ECO:0000259" key="6">
    <source>
        <dbReference type="PROSITE" id="PS50026"/>
    </source>
</evidence>
<dbReference type="SUPFAM" id="SSF57196">
    <property type="entry name" value="EGF/Laminin"/>
    <property type="match status" value="2"/>
</dbReference>
<dbReference type="SMART" id="SM00181">
    <property type="entry name" value="EGF"/>
    <property type="match status" value="2"/>
</dbReference>
<feature type="domain" description="EGF-like" evidence="6">
    <location>
        <begin position="136"/>
        <end position="174"/>
    </location>
</feature>
<dbReference type="PANTHER" id="PTHR24049">
    <property type="entry name" value="CRUMBS FAMILY MEMBER"/>
    <property type="match status" value="1"/>
</dbReference>
<dbReference type="Pfam" id="PF00008">
    <property type="entry name" value="EGF"/>
    <property type="match status" value="1"/>
</dbReference>